<dbReference type="EMBL" id="KC148186">
    <property type="protein sequence ID" value="AGE82304.1"/>
    <property type="molecule type" value="Genomic_DNA"/>
</dbReference>
<organism evidence="1">
    <name type="scientific">Pseudomonas syringae pv. actinidiae</name>
    <dbReference type="NCBI Taxonomy" id="103796"/>
    <lineage>
        <taxon>Bacteria</taxon>
        <taxon>Pseudomonadati</taxon>
        <taxon>Pseudomonadota</taxon>
        <taxon>Gammaproteobacteria</taxon>
        <taxon>Pseudomonadales</taxon>
        <taxon>Pseudomonadaceae</taxon>
        <taxon>Pseudomonas</taxon>
        <taxon>Pseudomonas syringae</taxon>
    </lineage>
</organism>
<evidence type="ECO:0000313" key="1">
    <source>
        <dbReference type="EMBL" id="AGE82304.1"/>
    </source>
</evidence>
<reference evidence="1" key="1">
    <citation type="submission" date="2012-11" db="EMBL/GenBank/DDBJ databases">
        <authorList>
            <person name="Butler M."/>
            <person name="Stockwell P."/>
            <person name="Black M."/>
            <person name="Day R."/>
            <person name="Zhao Z."/>
            <person name="Huang L."/>
            <person name="Lamont I."/>
            <person name="Poulter R."/>
        </authorList>
    </citation>
    <scope>NUCLEOTIDE SEQUENCE</scope>
    <source>
        <strain evidence="1">ICMP18744</strain>
        <strain evidence="2">M228</strain>
    </source>
</reference>
<accession>M1J667</accession>
<dbReference type="EMBL" id="KC148187">
    <property type="protein sequence ID" value="AGE82430.1"/>
    <property type="molecule type" value="Genomic_DNA"/>
</dbReference>
<dbReference type="AlphaFoldDB" id="M1J667"/>
<reference evidence="1" key="2">
    <citation type="journal article" date="2013" name="PLoS ONE">
        <title>Pseudomonas syringae pv. actinidiae from Recent Outbreaks of Kiwifruit Bacterial Canker Belong to Different Clones that Originated in China.</title>
        <authorList>
            <person name="Butler M.I."/>
            <person name="Stockwell P.A."/>
            <person name="Black M.A."/>
            <person name="Day R.C."/>
            <person name="Lamont I.L."/>
            <person name="Poulter R.T.M."/>
        </authorList>
    </citation>
    <scope>NUCLEOTIDE SEQUENCE</scope>
    <source>
        <strain evidence="1">ICMP18744</strain>
        <strain evidence="2">M228</strain>
    </source>
</reference>
<proteinExistence type="predicted"/>
<protein>
    <submittedName>
        <fullName evidence="1">Uncharacterized protein</fullName>
    </submittedName>
</protein>
<sequence>MTISPCITEPVAQFVWHYVEGRLFPITLIVGNNWVTATDLNTYIVNADEPATYDQVKAMLIEAGGIGQWHSGK</sequence>
<name>M1J667_PSESF</name>
<evidence type="ECO:0000313" key="2">
    <source>
        <dbReference type="EMBL" id="AGE82430.1"/>
    </source>
</evidence>